<proteinExistence type="predicted"/>
<reference evidence="2 3" key="1">
    <citation type="submission" date="2017-12" db="EMBL/GenBank/DDBJ databases">
        <title>Draft Genome sequences of multiple microbial strains isolated from spacecraft associated surfaces.</title>
        <authorList>
            <person name="Seuylemezian A."/>
            <person name="Vaishampayan P."/>
            <person name="Venkateswaran K."/>
        </authorList>
    </citation>
    <scope>NUCLEOTIDE SEQUENCE [LARGE SCALE GENOMIC DNA]</scope>
    <source>
        <strain evidence="2 3">2P01AA</strain>
    </source>
</reference>
<dbReference type="AlphaFoldDB" id="A0A2N0WEN3"/>
<name>A0A2N0WEN3_9GAMM</name>
<feature type="transmembrane region" description="Helical" evidence="1">
    <location>
        <begin position="50"/>
        <end position="70"/>
    </location>
</feature>
<sequence>MNMLKQKLQPDWWTKTVVGAVLGLSFSMAMGAIILLLSKSNADASIAPQLGMWSIPWIWLCVFFIAYFIPKGWQSFVIYSIVNILAYALLFWIRG</sequence>
<evidence type="ECO:0000313" key="2">
    <source>
        <dbReference type="EMBL" id="PKF33318.1"/>
    </source>
</evidence>
<evidence type="ECO:0000256" key="1">
    <source>
        <dbReference type="SAM" id="Phobius"/>
    </source>
</evidence>
<feature type="transmembrane region" description="Helical" evidence="1">
    <location>
        <begin position="12"/>
        <end position="38"/>
    </location>
</feature>
<gene>
    <name evidence="2" type="ORF">CW311_10900</name>
</gene>
<keyword evidence="1" id="KW-1133">Transmembrane helix</keyword>
<protein>
    <submittedName>
        <fullName evidence="2">Uncharacterized protein</fullName>
    </submittedName>
</protein>
<keyword evidence="1" id="KW-0472">Membrane</keyword>
<dbReference type="RefSeq" id="WP_101236513.1">
    <property type="nucleotide sequence ID" value="NZ_PISJ01000013.1"/>
</dbReference>
<keyword evidence="1" id="KW-0812">Transmembrane</keyword>
<organism evidence="2 3">
    <name type="scientific">Acinetobacter proteolyticus</name>
    <dbReference type="NCBI Taxonomy" id="1776741"/>
    <lineage>
        <taxon>Bacteria</taxon>
        <taxon>Pseudomonadati</taxon>
        <taxon>Pseudomonadota</taxon>
        <taxon>Gammaproteobacteria</taxon>
        <taxon>Moraxellales</taxon>
        <taxon>Moraxellaceae</taxon>
        <taxon>Acinetobacter</taxon>
    </lineage>
</organism>
<feature type="transmembrane region" description="Helical" evidence="1">
    <location>
        <begin position="76"/>
        <end position="93"/>
    </location>
</feature>
<dbReference type="Proteomes" id="UP000233553">
    <property type="component" value="Unassembled WGS sequence"/>
</dbReference>
<accession>A0A2N0WEN3</accession>
<dbReference type="EMBL" id="PISJ01000013">
    <property type="protein sequence ID" value="PKF33318.1"/>
    <property type="molecule type" value="Genomic_DNA"/>
</dbReference>
<evidence type="ECO:0000313" key="3">
    <source>
        <dbReference type="Proteomes" id="UP000233553"/>
    </source>
</evidence>
<comment type="caution">
    <text evidence="2">The sequence shown here is derived from an EMBL/GenBank/DDBJ whole genome shotgun (WGS) entry which is preliminary data.</text>
</comment>